<dbReference type="STRING" id="288004.AL038_07035"/>
<dbReference type="GO" id="GO:0005524">
    <property type="term" value="F:ATP binding"/>
    <property type="evidence" value="ECO:0007669"/>
    <property type="project" value="UniProtKB-KW"/>
</dbReference>
<dbReference type="Gene3D" id="1.10.8.60">
    <property type="match status" value="1"/>
</dbReference>
<dbReference type="Pfam" id="PF02954">
    <property type="entry name" value="HTH_8"/>
    <property type="match status" value="1"/>
</dbReference>
<protein>
    <submittedName>
        <fullName evidence="10">Response regulator</fullName>
    </submittedName>
</protein>
<evidence type="ECO:0000256" key="2">
    <source>
        <dbReference type="ARBA" id="ARBA00022741"/>
    </source>
</evidence>
<dbReference type="KEGG" id="blep:AL038_07035"/>
<dbReference type="OrthoDB" id="5297379at2"/>
<dbReference type="InterPro" id="IPR027417">
    <property type="entry name" value="P-loop_NTPase"/>
</dbReference>
<dbReference type="InterPro" id="IPR058031">
    <property type="entry name" value="AAA_lid_NorR"/>
</dbReference>
<dbReference type="SUPFAM" id="SSF46689">
    <property type="entry name" value="Homeodomain-like"/>
    <property type="match status" value="1"/>
</dbReference>
<sequence>MNTTAHILVVDDEPDIRNLMKEILEDEGFRVSVAENADTARRLRREAHPDLILLDIWMPDTDGVTLLKEWHDSGLMDSAPVIMMSGHGSVETAVEATRLGAYDYIEKPVSISKLLITMKRALEMAILRRENYGLRKHALTVTEPVGNSDVMGALREQVKRINQHDTAVLITGEPGCGRTLFARYIHQNSRRQPAPFVNVRVAGMNPESQALELFGNQNSSTPSRLEQANGGTLFIKDIVDLDVAIQARLLNSLESQFFFRNGGAEPVPIDVRVIAATDYDLDEVVHNGHLREDLYYYLNIVPLHVPPLRDHYEDVPQLLEFYTNLFVNQENLPYRRFTVAAQNRLRHYNWPGNIRELKNLVQRLLILGNGLSIELTEVEPILSSHQRQSNTANTSNHTMYDLPLREAREQFERAYLEHQLQEVGGNVSKVASRVGLERTHLYRKLRALDIDPKQNKK</sequence>
<dbReference type="PROSITE" id="PS50045">
    <property type="entry name" value="SIGMA54_INTERACT_4"/>
    <property type="match status" value="1"/>
</dbReference>
<dbReference type="SUPFAM" id="SSF52172">
    <property type="entry name" value="CheY-like"/>
    <property type="match status" value="1"/>
</dbReference>
<dbReference type="CDD" id="cd17550">
    <property type="entry name" value="REC_NtrX-like"/>
    <property type="match status" value="1"/>
</dbReference>
<dbReference type="EMBL" id="CP018889">
    <property type="protein sequence ID" value="AUI70277.1"/>
    <property type="molecule type" value="Genomic_DNA"/>
</dbReference>
<dbReference type="Proteomes" id="UP000234271">
    <property type="component" value="Chromosome"/>
</dbReference>
<evidence type="ECO:0000259" key="9">
    <source>
        <dbReference type="PROSITE" id="PS50110"/>
    </source>
</evidence>
<gene>
    <name evidence="10" type="ORF">BLE401_17275</name>
</gene>
<dbReference type="Gene3D" id="1.10.10.60">
    <property type="entry name" value="Homeodomain-like"/>
    <property type="match status" value="1"/>
</dbReference>
<keyword evidence="11" id="KW-1185">Reference proteome</keyword>
<dbReference type="FunFam" id="3.40.50.2300:FF:000018">
    <property type="entry name" value="DNA-binding transcriptional regulator NtrC"/>
    <property type="match status" value="1"/>
</dbReference>
<dbReference type="Pfam" id="PF00072">
    <property type="entry name" value="Response_reg"/>
    <property type="match status" value="1"/>
</dbReference>
<feature type="domain" description="Response regulatory" evidence="9">
    <location>
        <begin position="6"/>
        <end position="122"/>
    </location>
</feature>
<dbReference type="RefSeq" id="WP_062150979.1">
    <property type="nucleotide sequence ID" value="NZ_CP012373.2"/>
</dbReference>
<evidence type="ECO:0000256" key="6">
    <source>
        <dbReference type="ARBA" id="ARBA00023163"/>
    </source>
</evidence>
<evidence type="ECO:0000256" key="4">
    <source>
        <dbReference type="ARBA" id="ARBA00023012"/>
    </source>
</evidence>
<dbReference type="PROSITE" id="PS00688">
    <property type="entry name" value="SIGMA54_INTERACT_3"/>
    <property type="match status" value="1"/>
</dbReference>
<evidence type="ECO:0000259" key="8">
    <source>
        <dbReference type="PROSITE" id="PS50045"/>
    </source>
</evidence>
<evidence type="ECO:0000256" key="7">
    <source>
        <dbReference type="PROSITE-ProRule" id="PRU00169"/>
    </source>
</evidence>
<reference evidence="11" key="1">
    <citation type="submission" date="2016-12" db="EMBL/GenBank/DDBJ databases">
        <title>Complete Genome Sequence of Beggiatoa leptomitiformis D-401.</title>
        <authorList>
            <person name="Fomenkov A."/>
            <person name="Vincze T."/>
            <person name="Grabovich M."/>
            <person name="Anton B.P."/>
            <person name="Dubinina G."/>
            <person name="Orlova M."/>
            <person name="Belousova E."/>
            <person name="Roberts R.J."/>
        </authorList>
    </citation>
    <scope>NUCLEOTIDE SEQUENCE [LARGE SCALE GENOMIC DNA]</scope>
    <source>
        <strain evidence="11">D-401</strain>
    </source>
</reference>
<dbReference type="Pfam" id="PF00158">
    <property type="entry name" value="Sigma54_activat"/>
    <property type="match status" value="1"/>
</dbReference>
<dbReference type="Pfam" id="PF25601">
    <property type="entry name" value="AAA_lid_14"/>
    <property type="match status" value="1"/>
</dbReference>
<dbReference type="SUPFAM" id="SSF52540">
    <property type="entry name" value="P-loop containing nucleoside triphosphate hydrolases"/>
    <property type="match status" value="1"/>
</dbReference>
<dbReference type="AlphaFoldDB" id="A0A2N9YIE4"/>
<dbReference type="InterPro" id="IPR025944">
    <property type="entry name" value="Sigma_54_int_dom_CS"/>
</dbReference>
<name>A0A2N9YIE4_9GAMM</name>
<dbReference type="PANTHER" id="PTHR32071:SF17">
    <property type="entry name" value="TRANSCRIPTIONAL REGULATOR (NTRC FAMILY)"/>
    <property type="match status" value="1"/>
</dbReference>
<dbReference type="PROSITE" id="PS50110">
    <property type="entry name" value="RESPONSE_REGULATORY"/>
    <property type="match status" value="1"/>
</dbReference>
<keyword evidence="1 7" id="KW-0597">Phosphoprotein</keyword>
<dbReference type="GO" id="GO:0043565">
    <property type="term" value="F:sequence-specific DNA binding"/>
    <property type="evidence" value="ECO:0007669"/>
    <property type="project" value="InterPro"/>
</dbReference>
<proteinExistence type="predicted"/>
<evidence type="ECO:0000256" key="5">
    <source>
        <dbReference type="ARBA" id="ARBA00023015"/>
    </source>
</evidence>
<dbReference type="Gene3D" id="3.40.50.2300">
    <property type="match status" value="1"/>
</dbReference>
<evidence type="ECO:0000313" key="11">
    <source>
        <dbReference type="Proteomes" id="UP000234271"/>
    </source>
</evidence>
<keyword evidence="6" id="KW-0804">Transcription</keyword>
<feature type="domain" description="Sigma-54 factor interaction" evidence="8">
    <location>
        <begin position="144"/>
        <end position="366"/>
    </location>
</feature>
<keyword evidence="2" id="KW-0547">Nucleotide-binding</keyword>
<evidence type="ECO:0000313" key="10">
    <source>
        <dbReference type="EMBL" id="AUI70277.1"/>
    </source>
</evidence>
<dbReference type="InterPro" id="IPR002197">
    <property type="entry name" value="HTH_Fis"/>
</dbReference>
<keyword evidence="4" id="KW-0902">Two-component regulatory system</keyword>
<feature type="modified residue" description="4-aspartylphosphate" evidence="7">
    <location>
        <position position="55"/>
    </location>
</feature>
<dbReference type="InterPro" id="IPR009057">
    <property type="entry name" value="Homeodomain-like_sf"/>
</dbReference>
<evidence type="ECO:0000256" key="3">
    <source>
        <dbReference type="ARBA" id="ARBA00022840"/>
    </source>
</evidence>
<keyword evidence="3" id="KW-0067">ATP-binding</keyword>
<dbReference type="CDD" id="cd00009">
    <property type="entry name" value="AAA"/>
    <property type="match status" value="1"/>
</dbReference>
<dbReference type="GO" id="GO:0006355">
    <property type="term" value="P:regulation of DNA-templated transcription"/>
    <property type="evidence" value="ECO:0007669"/>
    <property type="project" value="InterPro"/>
</dbReference>
<dbReference type="InterPro" id="IPR011006">
    <property type="entry name" value="CheY-like_superfamily"/>
</dbReference>
<dbReference type="PANTHER" id="PTHR32071">
    <property type="entry name" value="TRANSCRIPTIONAL REGULATORY PROTEIN"/>
    <property type="match status" value="1"/>
</dbReference>
<evidence type="ECO:0000256" key="1">
    <source>
        <dbReference type="ARBA" id="ARBA00022553"/>
    </source>
</evidence>
<dbReference type="PRINTS" id="PR01590">
    <property type="entry name" value="HTHFIS"/>
</dbReference>
<dbReference type="InterPro" id="IPR001789">
    <property type="entry name" value="Sig_transdc_resp-reg_receiver"/>
</dbReference>
<keyword evidence="5" id="KW-0805">Transcription regulation</keyword>
<organism evidence="10 11">
    <name type="scientific">Beggiatoa leptomitoformis</name>
    <dbReference type="NCBI Taxonomy" id="288004"/>
    <lineage>
        <taxon>Bacteria</taxon>
        <taxon>Pseudomonadati</taxon>
        <taxon>Pseudomonadota</taxon>
        <taxon>Gammaproteobacteria</taxon>
        <taxon>Thiotrichales</taxon>
        <taxon>Thiotrichaceae</taxon>
        <taxon>Beggiatoa</taxon>
    </lineage>
</organism>
<accession>A0A2N9YIE4</accession>
<dbReference type="SMART" id="SM00448">
    <property type="entry name" value="REC"/>
    <property type="match status" value="1"/>
</dbReference>
<dbReference type="Gene3D" id="3.40.50.300">
    <property type="entry name" value="P-loop containing nucleotide triphosphate hydrolases"/>
    <property type="match status" value="1"/>
</dbReference>
<dbReference type="GO" id="GO:0000160">
    <property type="term" value="P:phosphorelay signal transduction system"/>
    <property type="evidence" value="ECO:0007669"/>
    <property type="project" value="UniProtKB-KW"/>
</dbReference>
<dbReference type="InterPro" id="IPR002078">
    <property type="entry name" value="Sigma_54_int"/>
</dbReference>